<evidence type="ECO:0000256" key="3">
    <source>
        <dbReference type="ARBA" id="ARBA00022452"/>
    </source>
</evidence>
<evidence type="ECO:0000256" key="7">
    <source>
        <dbReference type="PROSITE-ProRule" id="PRU01360"/>
    </source>
</evidence>
<comment type="caution">
    <text evidence="10">The sequence shown here is derived from an EMBL/GenBank/DDBJ whole genome shotgun (WGS) entry which is preliminary data.</text>
</comment>
<dbReference type="Proteomes" id="UP000757461">
    <property type="component" value="Unassembled WGS sequence"/>
</dbReference>
<dbReference type="InterPro" id="IPR036942">
    <property type="entry name" value="Beta-barrel_TonB_sf"/>
</dbReference>
<dbReference type="InterPro" id="IPR023997">
    <property type="entry name" value="TonB-dep_OMP_SusC/RagA_CS"/>
</dbReference>
<evidence type="ECO:0000256" key="4">
    <source>
        <dbReference type="ARBA" id="ARBA00022692"/>
    </source>
</evidence>
<keyword evidence="3 7" id="KW-1134">Transmembrane beta strand</keyword>
<feature type="chain" id="PRO_5037572817" evidence="8">
    <location>
        <begin position="22"/>
        <end position="1102"/>
    </location>
</feature>
<evidence type="ECO:0000256" key="1">
    <source>
        <dbReference type="ARBA" id="ARBA00004571"/>
    </source>
</evidence>
<dbReference type="Gene3D" id="2.60.40.1120">
    <property type="entry name" value="Carboxypeptidase-like, regulatory domain"/>
    <property type="match status" value="1"/>
</dbReference>
<dbReference type="PROSITE" id="PS52016">
    <property type="entry name" value="TONB_DEPENDENT_REC_3"/>
    <property type="match status" value="1"/>
</dbReference>
<comment type="subcellular location">
    <subcellularLocation>
        <location evidence="1 7">Cell outer membrane</location>
        <topology evidence="1 7">Multi-pass membrane protein</topology>
    </subcellularLocation>
</comment>
<dbReference type="InterPro" id="IPR023996">
    <property type="entry name" value="TonB-dep_OMP_SusC/RagA"/>
</dbReference>
<dbReference type="InterPro" id="IPR039426">
    <property type="entry name" value="TonB-dep_rcpt-like"/>
</dbReference>
<gene>
    <name evidence="10" type="ORF">HXN33_03030</name>
</gene>
<evidence type="ECO:0000256" key="8">
    <source>
        <dbReference type="SAM" id="SignalP"/>
    </source>
</evidence>
<protein>
    <submittedName>
        <fullName evidence="10">SusC/RagA family TonB-linked outer membrane protein</fullName>
    </submittedName>
</protein>
<keyword evidence="8" id="KW-0732">Signal</keyword>
<dbReference type="NCBIfam" id="TIGR04057">
    <property type="entry name" value="SusC_RagA_signa"/>
    <property type="match status" value="1"/>
</dbReference>
<name>A0A930HYG5_9BACT</name>
<feature type="domain" description="TonB-dependent receptor plug" evidence="9">
    <location>
        <begin position="116"/>
        <end position="239"/>
    </location>
</feature>
<dbReference type="InterPro" id="IPR037066">
    <property type="entry name" value="Plug_dom_sf"/>
</dbReference>
<dbReference type="Gene3D" id="2.170.130.10">
    <property type="entry name" value="TonB-dependent receptor, plug domain"/>
    <property type="match status" value="1"/>
</dbReference>
<keyword evidence="5 7" id="KW-0472">Membrane</keyword>
<keyword evidence="2 7" id="KW-0813">Transport</keyword>
<keyword evidence="4 7" id="KW-0812">Transmembrane</keyword>
<dbReference type="AlphaFoldDB" id="A0A930HYG5"/>
<sequence>MEKRFTLFLFGLLLSIGTAFGQTKITGTVVSQGDGEAVIGASVMVQGTQTGTVTDIDGKFSLDVPAGKKLVVSYIGMVTQTLTPKDGMKVTLATDNHSLQEVVVTGMTQQDKRLFSGAATKIDASKAKIDGMADVSRSLEGRAAGVSVQNVSGTFGTAPKIRVRGATSIFGSSKPLWVVDGVIMEDITDVDASALSSGDAKTLISSAIAGLNADDIESFQILKDGSATSIYGARAMAGVIVVTTKKGKSGQSHLSYTGEYTLRLKPSYKNFNIMNSQDQMGVYQELQQKGYLNYAEIANAATSGVYGKMYQLISQYNPVTGQFGLENTIEARNAYLRAAEYRNTNWFDQLFSTAIMHNHSVSASGGTDKGQYYASLSAMMDPGWYKASRVQRYTGNLNTTYNINKRVGVNLIANASYRKQRAPGSLSQNLDPVTGTVSRAFDINPYSYSLNTSRTLDPNEYYTRNYAPFNIFNELQNNYMDLNVHDFRIQGSIDYKPIPKVKLTALAAVKSAVSSMEHRIAERSNQALAYRAMATTTIRDNNSYLYKDPDDIYSLPVSVLPVGGFLDKTENSFYGWDTRLSAAYNDVINDTHIINLYAGVESNSVDRKQTWFRGAGIEYYNGEVASFDYRAFKKWQEQGTEYFGLDNRHIRSIAYFGTGTYSYKGRYQMTGTFRYEGTNYLGKATSARWLPTYNVSGAWNAHEEDWFSKVFKTALTHATFRVSYSLTGDRPPVTNSLPIFRALVPWRPFTSIQETGYNETVGNKQLTYEKKNEFNIGFELGFLSNRINLITDLYWRRNSDLIGYVNSPILGSYNLANVASMKSNGVEVSLTTQNIKQKDFSWETNFIFSWTHNEITDLFSHARILDLVQGEGYSLVGYPANSIFSIPFAGLSHEGLPQFYDENGNLTTSGIYLQERDPDKVRFLKYEGPADPTTTGSLGNVFRYKNWDLNVFITYSFGNKVRLDPVFSSRYDDMDALPKEFRNRFVHAGDEFKTNVPVIASRRQRQNDPDLSIAYNCYNYSDARIAKGDFIRMKEISLGYSFPASLINYIGVNSMSLKLQATNLFLFYADKKLNGQDPEFFNTGGVAAPTPKQFTLTLRLGL</sequence>
<dbReference type="SUPFAM" id="SSF56935">
    <property type="entry name" value="Porins"/>
    <property type="match status" value="1"/>
</dbReference>
<dbReference type="InterPro" id="IPR012910">
    <property type="entry name" value="Plug_dom"/>
</dbReference>
<dbReference type="Gene3D" id="2.40.170.20">
    <property type="entry name" value="TonB-dependent receptor, beta-barrel domain"/>
    <property type="match status" value="1"/>
</dbReference>
<keyword evidence="6 7" id="KW-0998">Cell outer membrane</keyword>
<dbReference type="Pfam" id="PF07715">
    <property type="entry name" value="Plug"/>
    <property type="match status" value="1"/>
</dbReference>
<organism evidence="10 11">
    <name type="scientific">Prevotella histicola</name>
    <dbReference type="NCBI Taxonomy" id="470565"/>
    <lineage>
        <taxon>Bacteria</taxon>
        <taxon>Pseudomonadati</taxon>
        <taxon>Bacteroidota</taxon>
        <taxon>Bacteroidia</taxon>
        <taxon>Bacteroidales</taxon>
        <taxon>Prevotellaceae</taxon>
        <taxon>Prevotella</taxon>
    </lineage>
</organism>
<evidence type="ECO:0000256" key="5">
    <source>
        <dbReference type="ARBA" id="ARBA00023136"/>
    </source>
</evidence>
<dbReference type="InterPro" id="IPR008969">
    <property type="entry name" value="CarboxyPept-like_regulatory"/>
</dbReference>
<dbReference type="SUPFAM" id="SSF49464">
    <property type="entry name" value="Carboxypeptidase regulatory domain-like"/>
    <property type="match status" value="1"/>
</dbReference>
<accession>A0A930HYG5</accession>
<dbReference type="GO" id="GO:0009279">
    <property type="term" value="C:cell outer membrane"/>
    <property type="evidence" value="ECO:0007669"/>
    <property type="project" value="UniProtKB-SubCell"/>
</dbReference>
<dbReference type="NCBIfam" id="TIGR04056">
    <property type="entry name" value="OMP_RagA_SusC"/>
    <property type="match status" value="1"/>
</dbReference>
<evidence type="ECO:0000256" key="6">
    <source>
        <dbReference type="ARBA" id="ARBA00023237"/>
    </source>
</evidence>
<comment type="similarity">
    <text evidence="7">Belongs to the TonB-dependent receptor family.</text>
</comment>
<feature type="signal peptide" evidence="8">
    <location>
        <begin position="1"/>
        <end position="21"/>
    </location>
</feature>
<evidence type="ECO:0000256" key="2">
    <source>
        <dbReference type="ARBA" id="ARBA00022448"/>
    </source>
</evidence>
<reference evidence="10" key="1">
    <citation type="submission" date="2020-04" db="EMBL/GenBank/DDBJ databases">
        <title>Deep metagenomics examines the oral microbiome during advanced dental caries in children, revealing novel taxa and co-occurrences with host molecules.</title>
        <authorList>
            <person name="Baker J.L."/>
            <person name="Morton J.T."/>
            <person name="Dinis M."/>
            <person name="Alvarez R."/>
            <person name="Tran N.C."/>
            <person name="Knight R."/>
            <person name="Edlund A."/>
        </authorList>
    </citation>
    <scope>NUCLEOTIDE SEQUENCE</scope>
    <source>
        <strain evidence="10">JCVI_25_bin.9</strain>
    </source>
</reference>
<evidence type="ECO:0000259" key="9">
    <source>
        <dbReference type="Pfam" id="PF07715"/>
    </source>
</evidence>
<dbReference type="Pfam" id="PF13715">
    <property type="entry name" value="CarbopepD_reg_2"/>
    <property type="match status" value="1"/>
</dbReference>
<evidence type="ECO:0000313" key="10">
    <source>
        <dbReference type="EMBL" id="MBF1414535.1"/>
    </source>
</evidence>
<proteinExistence type="inferred from homology"/>
<evidence type="ECO:0000313" key="11">
    <source>
        <dbReference type="Proteomes" id="UP000757461"/>
    </source>
</evidence>
<dbReference type="EMBL" id="JABZSQ010000032">
    <property type="protein sequence ID" value="MBF1414535.1"/>
    <property type="molecule type" value="Genomic_DNA"/>
</dbReference>